<sequence length="112" mass="11190">MTAPIRRSGADIAISIAVLVLTVLIGGAAAVFGLFLLAFLDHCPPATCSIEGAVNAVFTALLVAAGVGLTGLILTVIQLVRARPGWPFAVGTLALCLLTLFLGGVGYSAAVG</sequence>
<organism evidence="1 2">
    <name type="scientific">Mycolicibacterium duvalii</name>
    <dbReference type="NCBI Taxonomy" id="39688"/>
    <lineage>
        <taxon>Bacteria</taxon>
        <taxon>Bacillati</taxon>
        <taxon>Actinomycetota</taxon>
        <taxon>Actinomycetes</taxon>
        <taxon>Mycobacteriales</taxon>
        <taxon>Mycobacteriaceae</taxon>
        <taxon>Mycolicibacterium</taxon>
    </lineage>
</organism>
<keyword evidence="2" id="KW-1185">Reference proteome</keyword>
<evidence type="ECO:0000313" key="1">
    <source>
        <dbReference type="EMBL" id="BBX16338.1"/>
    </source>
</evidence>
<dbReference type="Proteomes" id="UP000467006">
    <property type="component" value="Chromosome"/>
</dbReference>
<dbReference type="EMBL" id="AP022563">
    <property type="protein sequence ID" value="BBX16338.1"/>
    <property type="molecule type" value="Genomic_DNA"/>
</dbReference>
<accession>A0A7I7JYD5</accession>
<gene>
    <name evidence="1" type="ORF">MDUV_11980</name>
</gene>
<dbReference type="RefSeq" id="WP_098006695.1">
    <property type="nucleotide sequence ID" value="NZ_AP022563.1"/>
</dbReference>
<name>A0A7I7JYD5_9MYCO</name>
<dbReference type="AlphaFoldDB" id="A0A7I7JYD5"/>
<evidence type="ECO:0000313" key="2">
    <source>
        <dbReference type="Proteomes" id="UP000467006"/>
    </source>
</evidence>
<protein>
    <submittedName>
        <fullName evidence="1">Uncharacterized protein</fullName>
    </submittedName>
</protein>
<proteinExistence type="predicted"/>
<dbReference type="KEGG" id="mdu:MDUV_11980"/>
<reference evidence="1 2" key="1">
    <citation type="journal article" date="2019" name="Emerg. Microbes Infect.">
        <title>Comprehensive subspecies identification of 175 nontuberculous mycobacteria species based on 7547 genomic profiles.</title>
        <authorList>
            <person name="Matsumoto Y."/>
            <person name="Kinjo T."/>
            <person name="Motooka D."/>
            <person name="Nabeya D."/>
            <person name="Jung N."/>
            <person name="Uechi K."/>
            <person name="Horii T."/>
            <person name="Iida T."/>
            <person name="Fujita J."/>
            <person name="Nakamura S."/>
        </authorList>
    </citation>
    <scope>NUCLEOTIDE SEQUENCE [LARGE SCALE GENOMIC DNA]</scope>
    <source>
        <strain evidence="1 2">JCM 6396</strain>
    </source>
</reference>